<keyword evidence="1" id="KW-0175">Coiled coil</keyword>
<evidence type="ECO:0008006" key="5">
    <source>
        <dbReference type="Google" id="ProtNLM"/>
    </source>
</evidence>
<feature type="coiled-coil region" evidence="1">
    <location>
        <begin position="76"/>
        <end position="103"/>
    </location>
</feature>
<dbReference type="AlphaFoldDB" id="A0A8T2X4X5"/>
<keyword evidence="4" id="KW-1185">Reference proteome</keyword>
<evidence type="ECO:0000256" key="1">
    <source>
        <dbReference type="SAM" id="Coils"/>
    </source>
</evidence>
<evidence type="ECO:0000256" key="2">
    <source>
        <dbReference type="SAM" id="MobiDB-lite"/>
    </source>
</evidence>
<evidence type="ECO:0000313" key="4">
    <source>
        <dbReference type="Proteomes" id="UP000807159"/>
    </source>
</evidence>
<comment type="caution">
    <text evidence="3">The sequence shown here is derived from an EMBL/GenBank/DDBJ whole genome shotgun (WGS) entry which is preliminary data.</text>
</comment>
<dbReference type="Proteomes" id="UP000807159">
    <property type="component" value="Chromosome 14"/>
</dbReference>
<feature type="region of interest" description="Disordered" evidence="2">
    <location>
        <begin position="23"/>
        <end position="68"/>
    </location>
</feature>
<proteinExistence type="predicted"/>
<evidence type="ECO:0000313" key="3">
    <source>
        <dbReference type="EMBL" id="KAH8488276.1"/>
    </source>
</evidence>
<organism evidence="3 4">
    <name type="scientific">Populus deltoides</name>
    <name type="common">Eastern poplar</name>
    <name type="synonym">Eastern cottonwood</name>
    <dbReference type="NCBI Taxonomy" id="3696"/>
    <lineage>
        <taxon>Eukaryota</taxon>
        <taxon>Viridiplantae</taxon>
        <taxon>Streptophyta</taxon>
        <taxon>Embryophyta</taxon>
        <taxon>Tracheophyta</taxon>
        <taxon>Spermatophyta</taxon>
        <taxon>Magnoliopsida</taxon>
        <taxon>eudicotyledons</taxon>
        <taxon>Gunneridae</taxon>
        <taxon>Pentapetalae</taxon>
        <taxon>rosids</taxon>
        <taxon>fabids</taxon>
        <taxon>Malpighiales</taxon>
        <taxon>Salicaceae</taxon>
        <taxon>Saliceae</taxon>
        <taxon>Populus</taxon>
    </lineage>
</organism>
<protein>
    <recommendedName>
        <fullName evidence="5">BZIP domain-containing protein</fullName>
    </recommendedName>
</protein>
<gene>
    <name evidence="3" type="ORF">H0E87_024080</name>
</gene>
<dbReference type="EMBL" id="JACEGQ020000014">
    <property type="protein sequence ID" value="KAH8488276.1"/>
    <property type="molecule type" value="Genomic_DNA"/>
</dbReference>
<feature type="compositionally biased region" description="Basic and acidic residues" evidence="2">
    <location>
        <begin position="42"/>
        <end position="68"/>
    </location>
</feature>
<dbReference type="Gene3D" id="1.20.5.170">
    <property type="match status" value="1"/>
</dbReference>
<accession>A0A8T2X4X5</accession>
<name>A0A8T2X4X5_POPDE</name>
<feature type="coiled-coil region" evidence="1">
    <location>
        <begin position="206"/>
        <end position="254"/>
    </location>
</feature>
<sequence>MEANTIELDPSGQELEGRRTIAGEISSVNHRTPCPSAPPIEGRVKSNDQKRQSKSEIDKRCNNKRKQKEDEIMKELESLDKISGELERENDKLEWQENQLEVTVYEEYRKIVSLLEDNNAGQNTDVQGASAHAGFPDANADINTFGEISMGHDGLNGLKREMNQAPITSNAGTFSRENASMNLQLAGSSGLTDMREKKRIADKKCREKRKRKINEAQERIKEHQRKNHKLLLQKVKSKAKATQLQKQLAQYRNISALMTSKNARRNALLEQLVLNGHVLQNTGQGSTSFSTQLPCFDIGDQGNTSFHEDLNWLLDGYIASVERHKPETELVEPPAHDEVAAIRAAHDPELENEGQSLVDPVFDVDDLLVML</sequence>
<reference evidence="3" key="1">
    <citation type="journal article" date="2021" name="J. Hered.">
        <title>Genome Assembly of Salicaceae Populus deltoides (Eastern Cottonwood) I-69 Based on Nanopore Sequencing and Hi-C Technologies.</title>
        <authorList>
            <person name="Bai S."/>
            <person name="Wu H."/>
            <person name="Zhang J."/>
            <person name="Pan Z."/>
            <person name="Zhao W."/>
            <person name="Li Z."/>
            <person name="Tong C."/>
        </authorList>
    </citation>
    <scope>NUCLEOTIDE SEQUENCE</scope>
    <source>
        <tissue evidence="3">Leaf</tissue>
    </source>
</reference>